<sequence>MRFLILAAFVALAAAETVHYHDDTFHFATLGGSSGLKRTSFQTAQQPLLTKNTVTTKTYQSGGPLISAFAPQPQVVVSQPAFEQRFIVQQQQQQPIISKQVVTKTYQSAPLISSAVLAPAPVAQQQLIQIARPTISYEQAPAPALRQQTYAPEYQGPKWRILSQVQEVDPSGPYKYSYNTENGIQVQEEGSLIPGADGPVVAAQGSFAYTGDDGKAYSVSYIADENGFRAVGDHLPTPPPIPAEILRSLEENAASGEQYDDEGRLLQK</sequence>
<dbReference type="GO" id="GO:0062129">
    <property type="term" value="C:chitin-based extracellular matrix"/>
    <property type="evidence" value="ECO:0007669"/>
    <property type="project" value="TreeGrafter"/>
</dbReference>
<reference evidence="5" key="1">
    <citation type="submission" date="2025-08" db="UniProtKB">
        <authorList>
            <consortium name="RefSeq"/>
        </authorList>
    </citation>
    <scope>IDENTIFICATION</scope>
    <source>
        <tissue evidence="5">Whole organism</tissue>
    </source>
</reference>
<dbReference type="InterPro" id="IPR031311">
    <property type="entry name" value="CHIT_BIND_RR_consensus"/>
</dbReference>
<name>A0A6J1RZ56_FRAOC</name>
<gene>
    <name evidence="5" type="primary">LOC113203543</name>
</gene>
<dbReference type="PANTHER" id="PTHR10380:SF238">
    <property type="entry name" value="CUTICULAR PROTEIN 65EA-RELATED"/>
    <property type="match status" value="1"/>
</dbReference>
<dbReference type="InterPro" id="IPR050468">
    <property type="entry name" value="Cuticle_Struct_Prot"/>
</dbReference>
<proteinExistence type="predicted"/>
<dbReference type="AlphaFoldDB" id="A0A6J1RZ56"/>
<dbReference type="KEGG" id="foc:113203543"/>
<dbReference type="PROSITE" id="PS00233">
    <property type="entry name" value="CHIT_BIND_RR_1"/>
    <property type="match status" value="1"/>
</dbReference>
<evidence type="ECO:0000313" key="4">
    <source>
        <dbReference type="Proteomes" id="UP000504606"/>
    </source>
</evidence>
<evidence type="ECO:0000256" key="3">
    <source>
        <dbReference type="SAM" id="SignalP"/>
    </source>
</evidence>
<dbReference type="OrthoDB" id="6493579at2759"/>
<dbReference type="GO" id="GO:0008010">
    <property type="term" value="F:structural constituent of chitin-based larval cuticle"/>
    <property type="evidence" value="ECO:0007669"/>
    <property type="project" value="TreeGrafter"/>
</dbReference>
<dbReference type="InterPro" id="IPR000618">
    <property type="entry name" value="Insect_cuticle"/>
</dbReference>
<dbReference type="Pfam" id="PF00379">
    <property type="entry name" value="Chitin_bind_4"/>
    <property type="match status" value="1"/>
</dbReference>
<evidence type="ECO:0000256" key="1">
    <source>
        <dbReference type="ARBA" id="ARBA00022460"/>
    </source>
</evidence>
<feature type="signal peptide" evidence="3">
    <location>
        <begin position="1"/>
        <end position="15"/>
    </location>
</feature>
<protein>
    <submittedName>
        <fullName evidence="5">Uncharacterized protein LOC113203543</fullName>
    </submittedName>
</protein>
<keyword evidence="3" id="KW-0732">Signal</keyword>
<evidence type="ECO:0000313" key="5">
    <source>
        <dbReference type="RefSeq" id="XP_026274082.1"/>
    </source>
</evidence>
<dbReference type="RefSeq" id="XP_026274082.1">
    <property type="nucleotide sequence ID" value="XM_026418297.2"/>
</dbReference>
<organism evidence="4 5">
    <name type="scientific">Frankliniella occidentalis</name>
    <name type="common">Western flower thrips</name>
    <name type="synonym">Euthrips occidentalis</name>
    <dbReference type="NCBI Taxonomy" id="133901"/>
    <lineage>
        <taxon>Eukaryota</taxon>
        <taxon>Metazoa</taxon>
        <taxon>Ecdysozoa</taxon>
        <taxon>Arthropoda</taxon>
        <taxon>Hexapoda</taxon>
        <taxon>Insecta</taxon>
        <taxon>Pterygota</taxon>
        <taxon>Neoptera</taxon>
        <taxon>Paraneoptera</taxon>
        <taxon>Thysanoptera</taxon>
        <taxon>Terebrantia</taxon>
        <taxon>Thripoidea</taxon>
        <taxon>Thripidae</taxon>
        <taxon>Frankliniella</taxon>
    </lineage>
</organism>
<dbReference type="PRINTS" id="PR00947">
    <property type="entry name" value="CUTICLE"/>
</dbReference>
<dbReference type="Proteomes" id="UP000504606">
    <property type="component" value="Unplaced"/>
</dbReference>
<keyword evidence="4" id="KW-1185">Reference proteome</keyword>
<dbReference type="PANTHER" id="PTHR10380">
    <property type="entry name" value="CUTICLE PROTEIN"/>
    <property type="match status" value="1"/>
</dbReference>
<dbReference type="GeneID" id="113203543"/>
<keyword evidence="1 2" id="KW-0193">Cuticle</keyword>
<dbReference type="PROSITE" id="PS51155">
    <property type="entry name" value="CHIT_BIND_RR_2"/>
    <property type="match status" value="1"/>
</dbReference>
<evidence type="ECO:0000256" key="2">
    <source>
        <dbReference type="PROSITE-ProRule" id="PRU00497"/>
    </source>
</evidence>
<accession>A0A6J1RZ56</accession>
<feature type="chain" id="PRO_5026953301" evidence="3">
    <location>
        <begin position="16"/>
        <end position="268"/>
    </location>
</feature>